<dbReference type="Proteomes" id="UP000609346">
    <property type="component" value="Unassembled WGS sequence"/>
</dbReference>
<evidence type="ECO:0000313" key="10">
    <source>
        <dbReference type="Proteomes" id="UP000609346"/>
    </source>
</evidence>
<feature type="transmembrane region" description="Helical" evidence="7">
    <location>
        <begin position="304"/>
        <end position="321"/>
    </location>
</feature>
<keyword evidence="4 7" id="KW-1133">Transmembrane helix</keyword>
<gene>
    <name evidence="9" type="ORF">H8B09_10885</name>
</gene>
<feature type="transmembrane region" description="Helical" evidence="7">
    <location>
        <begin position="266"/>
        <end position="292"/>
    </location>
</feature>
<name>A0ABR8MXM2_9BACL</name>
<dbReference type="PANTHER" id="PTHR42718">
    <property type="entry name" value="MAJOR FACILITATOR SUPERFAMILY MULTIDRUG TRANSPORTER MFSC"/>
    <property type="match status" value="1"/>
</dbReference>
<reference evidence="9 10" key="1">
    <citation type="submission" date="2020-09" db="EMBL/GenBank/DDBJ databases">
        <title>Paenibacillus sp. strain PR3 16S rRNA gene Genome sequencing and assembly.</title>
        <authorList>
            <person name="Kim J."/>
        </authorList>
    </citation>
    <scope>NUCLEOTIDE SEQUENCE [LARGE SCALE GENOMIC DNA]</scope>
    <source>
        <strain evidence="9 10">PR3</strain>
    </source>
</reference>
<comment type="subcellular location">
    <subcellularLocation>
        <location evidence="1">Cell membrane</location>
        <topology evidence="1">Multi-pass membrane protein</topology>
    </subcellularLocation>
</comment>
<dbReference type="InterPro" id="IPR011701">
    <property type="entry name" value="MFS"/>
</dbReference>
<evidence type="ECO:0000256" key="3">
    <source>
        <dbReference type="ARBA" id="ARBA00022692"/>
    </source>
</evidence>
<organism evidence="9 10">
    <name type="scientific">Paenibacillus terricola</name>
    <dbReference type="NCBI Taxonomy" id="2763503"/>
    <lineage>
        <taxon>Bacteria</taxon>
        <taxon>Bacillati</taxon>
        <taxon>Bacillota</taxon>
        <taxon>Bacilli</taxon>
        <taxon>Bacillales</taxon>
        <taxon>Paenibacillaceae</taxon>
        <taxon>Paenibacillus</taxon>
    </lineage>
</organism>
<evidence type="ECO:0000313" key="9">
    <source>
        <dbReference type="EMBL" id="MBD3919259.1"/>
    </source>
</evidence>
<feature type="transmembrane region" description="Helical" evidence="7">
    <location>
        <begin position="138"/>
        <end position="161"/>
    </location>
</feature>
<dbReference type="InterPro" id="IPR020846">
    <property type="entry name" value="MFS_dom"/>
</dbReference>
<evidence type="ECO:0000256" key="5">
    <source>
        <dbReference type="ARBA" id="ARBA00023136"/>
    </source>
</evidence>
<proteinExistence type="predicted"/>
<dbReference type="InterPro" id="IPR036259">
    <property type="entry name" value="MFS_trans_sf"/>
</dbReference>
<feature type="transmembrane region" description="Helical" evidence="7">
    <location>
        <begin position="103"/>
        <end position="126"/>
    </location>
</feature>
<dbReference type="PRINTS" id="PR01036">
    <property type="entry name" value="TCRTETB"/>
</dbReference>
<dbReference type="RefSeq" id="WP_191203516.1">
    <property type="nucleotide sequence ID" value="NZ_JACXZA010000002.1"/>
</dbReference>
<evidence type="ECO:0000256" key="4">
    <source>
        <dbReference type="ARBA" id="ARBA00022989"/>
    </source>
</evidence>
<protein>
    <submittedName>
        <fullName evidence="9">MFS transporter</fullName>
    </submittedName>
</protein>
<keyword evidence="10" id="KW-1185">Reference proteome</keyword>
<comment type="caution">
    <text evidence="9">The sequence shown here is derived from an EMBL/GenBank/DDBJ whole genome shotgun (WGS) entry which is preliminary data.</text>
</comment>
<feature type="transmembrane region" description="Helical" evidence="7">
    <location>
        <begin position="227"/>
        <end position="245"/>
    </location>
</feature>
<dbReference type="PANTHER" id="PTHR42718:SF9">
    <property type="entry name" value="MAJOR FACILITATOR SUPERFAMILY MULTIDRUG TRANSPORTER MFSC"/>
    <property type="match status" value="1"/>
</dbReference>
<dbReference type="Gene3D" id="1.20.1720.10">
    <property type="entry name" value="Multidrug resistance protein D"/>
    <property type="match status" value="1"/>
</dbReference>
<dbReference type="SUPFAM" id="SSF103473">
    <property type="entry name" value="MFS general substrate transporter"/>
    <property type="match status" value="1"/>
</dbReference>
<feature type="transmembrane region" description="Helical" evidence="7">
    <location>
        <begin position="203"/>
        <end position="221"/>
    </location>
</feature>
<evidence type="ECO:0000256" key="2">
    <source>
        <dbReference type="ARBA" id="ARBA00022448"/>
    </source>
</evidence>
<evidence type="ECO:0000259" key="8">
    <source>
        <dbReference type="PROSITE" id="PS50850"/>
    </source>
</evidence>
<keyword evidence="5 7" id="KW-0472">Membrane</keyword>
<dbReference type="EMBL" id="JACXZA010000002">
    <property type="protein sequence ID" value="MBD3919259.1"/>
    <property type="molecule type" value="Genomic_DNA"/>
</dbReference>
<keyword evidence="3 7" id="KW-0812">Transmembrane</keyword>
<feature type="transmembrane region" description="Helical" evidence="7">
    <location>
        <begin position="79"/>
        <end position="97"/>
    </location>
</feature>
<evidence type="ECO:0000256" key="7">
    <source>
        <dbReference type="SAM" id="Phobius"/>
    </source>
</evidence>
<evidence type="ECO:0000256" key="1">
    <source>
        <dbReference type="ARBA" id="ARBA00004651"/>
    </source>
</evidence>
<feature type="region of interest" description="Disordered" evidence="6">
    <location>
        <begin position="469"/>
        <end position="488"/>
    </location>
</feature>
<dbReference type="Gene3D" id="1.20.1250.20">
    <property type="entry name" value="MFS general substrate transporter like domains"/>
    <property type="match status" value="1"/>
</dbReference>
<feature type="domain" description="Major facilitator superfamily (MFS) profile" evidence="8">
    <location>
        <begin position="12"/>
        <end position="465"/>
    </location>
</feature>
<dbReference type="Pfam" id="PF07690">
    <property type="entry name" value="MFS_1"/>
    <property type="match status" value="1"/>
</dbReference>
<keyword evidence="2" id="KW-0813">Transport</keyword>
<feature type="transmembrane region" description="Helical" evidence="7">
    <location>
        <begin position="167"/>
        <end position="183"/>
    </location>
</feature>
<dbReference type="PROSITE" id="PS50850">
    <property type="entry name" value="MFS"/>
    <property type="match status" value="1"/>
</dbReference>
<feature type="compositionally biased region" description="Basic and acidic residues" evidence="6">
    <location>
        <begin position="470"/>
        <end position="480"/>
    </location>
</feature>
<accession>A0ABR8MXM2</accession>
<sequence>MLIAAYARKHSVLLAILIGAFSLVLTNSAFNTLLPSFVTTYGISTALGGWIITLYMLAMTITMPLTSIVVDRLDRKRTYILGLGLYGLFSIVGGLFYQHVEVILLVRVMHGVAAGLMIPVSLVLLFDYYGQGKRGQVVGAWGMLLTIAPAVGPTLGGFVMQFGELKILFWMNVPLALLSLLLCCRQIQSYEPAKRKTIHLQGLLPLMLSVASLSLAIQFASNSAIPGWQTGVLFGVGILAVIRFVQHENGKEEPLIRYKLLRLNRLFTVSLLISTVQDAVMFGVIFVMPLIFQEGLHLSPSASGALFIPTAVCTSLFVWIGGRWLDAGKSLRFIAYGIGMVALSVLSFAFVSTSVSLVFVIVLMALRGIGNGLSDMTMTAIGLQALPEEDMHEGSALSNTLQRLASSFAVMLLAAYYDIRWTMLASSGMGAGQAKWAALQEECIVLGVLMSLTLPLVVFINHKKAGATDTHVDQGGDERPGTGQCSDV</sequence>
<feature type="transmembrane region" description="Helical" evidence="7">
    <location>
        <begin position="333"/>
        <end position="366"/>
    </location>
</feature>
<evidence type="ECO:0000256" key="6">
    <source>
        <dbReference type="SAM" id="MobiDB-lite"/>
    </source>
</evidence>